<keyword evidence="3 9" id="KW-0813">Transport</keyword>
<feature type="transmembrane region" description="Helical" evidence="9">
    <location>
        <begin position="547"/>
        <end position="565"/>
    </location>
</feature>
<dbReference type="EMBL" id="LWQT01000098">
    <property type="protein sequence ID" value="OAN45591.1"/>
    <property type="molecule type" value="Genomic_DNA"/>
</dbReference>
<dbReference type="Gene3D" id="3.30.2090.10">
    <property type="entry name" value="Multidrug efflux transporter AcrB TolC docking domain, DN and DC subdomains"/>
    <property type="match status" value="2"/>
</dbReference>
<dbReference type="InterPro" id="IPR027463">
    <property type="entry name" value="AcrB_DN_DC_subdom"/>
</dbReference>
<dbReference type="SUPFAM" id="SSF82693">
    <property type="entry name" value="Multidrug efflux transporter AcrB pore domain, PN1, PN2, PC1 and PC2 subdomains"/>
    <property type="match status" value="3"/>
</dbReference>
<feature type="transmembrane region" description="Helical" evidence="9">
    <location>
        <begin position="343"/>
        <end position="362"/>
    </location>
</feature>
<dbReference type="Gene3D" id="3.30.70.1440">
    <property type="entry name" value="Multidrug efflux transporter AcrB pore domain"/>
    <property type="match status" value="1"/>
</dbReference>
<dbReference type="InterPro" id="IPR000731">
    <property type="entry name" value="SSD"/>
</dbReference>
<feature type="transmembrane region" description="Helical" evidence="9">
    <location>
        <begin position="881"/>
        <end position="898"/>
    </location>
</feature>
<dbReference type="PRINTS" id="PR00702">
    <property type="entry name" value="ACRIFLAVINRP"/>
</dbReference>
<feature type="transmembrane region" description="Helical" evidence="9">
    <location>
        <begin position="472"/>
        <end position="499"/>
    </location>
</feature>
<evidence type="ECO:0000256" key="5">
    <source>
        <dbReference type="ARBA" id="ARBA00022519"/>
    </source>
</evidence>
<organism evidence="11 12">
    <name type="scientific">Paramagnetospirillum marisnigri</name>
    <dbReference type="NCBI Taxonomy" id="1285242"/>
    <lineage>
        <taxon>Bacteria</taxon>
        <taxon>Pseudomonadati</taxon>
        <taxon>Pseudomonadota</taxon>
        <taxon>Alphaproteobacteria</taxon>
        <taxon>Rhodospirillales</taxon>
        <taxon>Magnetospirillaceae</taxon>
        <taxon>Paramagnetospirillum</taxon>
    </lineage>
</organism>
<dbReference type="AlphaFoldDB" id="A0A178M9Y2"/>
<dbReference type="GO" id="GO:0005886">
    <property type="term" value="C:plasma membrane"/>
    <property type="evidence" value="ECO:0007669"/>
    <property type="project" value="UniProtKB-SubCell"/>
</dbReference>
<evidence type="ECO:0000256" key="8">
    <source>
        <dbReference type="ARBA" id="ARBA00023136"/>
    </source>
</evidence>
<feature type="transmembrane region" description="Helical" evidence="9">
    <location>
        <begin position="440"/>
        <end position="460"/>
    </location>
</feature>
<evidence type="ECO:0000313" key="11">
    <source>
        <dbReference type="EMBL" id="OAN45591.1"/>
    </source>
</evidence>
<evidence type="ECO:0000256" key="2">
    <source>
        <dbReference type="ARBA" id="ARBA00010942"/>
    </source>
</evidence>
<dbReference type="PROSITE" id="PS50156">
    <property type="entry name" value="SSD"/>
    <property type="match status" value="1"/>
</dbReference>
<dbReference type="Gene3D" id="3.30.70.1320">
    <property type="entry name" value="Multidrug efflux transporter AcrB pore domain like"/>
    <property type="match status" value="1"/>
</dbReference>
<dbReference type="OrthoDB" id="9806532at2"/>
<dbReference type="InterPro" id="IPR004764">
    <property type="entry name" value="MdtF-like"/>
</dbReference>
<dbReference type="PANTHER" id="PTHR32063">
    <property type="match status" value="1"/>
</dbReference>
<keyword evidence="7 9" id="KW-1133">Transmembrane helix</keyword>
<evidence type="ECO:0000256" key="4">
    <source>
        <dbReference type="ARBA" id="ARBA00022475"/>
    </source>
</evidence>
<evidence type="ECO:0000256" key="6">
    <source>
        <dbReference type="ARBA" id="ARBA00022692"/>
    </source>
</evidence>
<feature type="transmembrane region" description="Helical" evidence="9">
    <location>
        <begin position="1014"/>
        <end position="1036"/>
    </location>
</feature>
<evidence type="ECO:0000259" key="10">
    <source>
        <dbReference type="PROSITE" id="PS50156"/>
    </source>
</evidence>
<dbReference type="Gene3D" id="3.30.70.1430">
    <property type="entry name" value="Multidrug efflux transporter AcrB pore domain"/>
    <property type="match status" value="2"/>
</dbReference>
<reference evidence="11 12" key="1">
    <citation type="submission" date="2016-04" db="EMBL/GenBank/DDBJ databases">
        <title>Draft genome sequence of freshwater magnetotactic bacteria Magnetospirillum marisnigri SP-1 and Magnetospirillum moscoviense BB-1.</title>
        <authorList>
            <person name="Koziaeva V."/>
            <person name="Dziuba M.V."/>
            <person name="Ivanov T.M."/>
            <person name="Kuznetsov B."/>
            <person name="Grouzdev D.S."/>
        </authorList>
    </citation>
    <scope>NUCLEOTIDE SEQUENCE [LARGE SCALE GENOMIC DNA]</scope>
    <source>
        <strain evidence="11 12">SP-1</strain>
    </source>
</reference>
<accession>A0A178M9Y2</accession>
<keyword evidence="8 9" id="KW-0472">Membrane</keyword>
<name>A0A178M9Y2_9PROT</name>
<comment type="subcellular location">
    <subcellularLocation>
        <location evidence="1 9">Cell inner membrane</location>
        <topology evidence="1 9">Multi-pass membrane protein</topology>
    </subcellularLocation>
</comment>
<dbReference type="Gene3D" id="1.20.1640.10">
    <property type="entry name" value="Multidrug efflux transporter AcrB transmembrane domain"/>
    <property type="match status" value="2"/>
</dbReference>
<dbReference type="NCBIfam" id="NF000282">
    <property type="entry name" value="RND_permease_1"/>
    <property type="match status" value="1"/>
</dbReference>
<dbReference type="GO" id="GO:0042910">
    <property type="term" value="F:xenobiotic transmembrane transporter activity"/>
    <property type="evidence" value="ECO:0007669"/>
    <property type="project" value="TreeGrafter"/>
</dbReference>
<dbReference type="SUPFAM" id="SSF82866">
    <property type="entry name" value="Multidrug efflux transporter AcrB transmembrane domain"/>
    <property type="match status" value="2"/>
</dbReference>
<dbReference type="RefSeq" id="WP_068495262.1">
    <property type="nucleotide sequence ID" value="NZ_LWQT01000098.1"/>
</dbReference>
<evidence type="ECO:0000256" key="1">
    <source>
        <dbReference type="ARBA" id="ARBA00004429"/>
    </source>
</evidence>
<dbReference type="SUPFAM" id="SSF82714">
    <property type="entry name" value="Multidrug efflux transporter AcrB TolC docking domain, DN and DC subdomains"/>
    <property type="match status" value="2"/>
</dbReference>
<evidence type="ECO:0000256" key="7">
    <source>
        <dbReference type="ARBA" id="ARBA00022989"/>
    </source>
</evidence>
<feature type="transmembrane region" description="Helical" evidence="9">
    <location>
        <begin position="982"/>
        <end position="1002"/>
    </location>
</feature>
<comment type="caution">
    <text evidence="11">The sequence shown here is derived from an EMBL/GenBank/DDBJ whole genome shotgun (WGS) entry which is preliminary data.</text>
</comment>
<feature type="transmembrane region" description="Helical" evidence="9">
    <location>
        <begin position="933"/>
        <end position="957"/>
    </location>
</feature>
<feature type="transmembrane region" description="Helical" evidence="9">
    <location>
        <begin position="397"/>
        <end position="419"/>
    </location>
</feature>
<feature type="transmembrane region" description="Helical" evidence="9">
    <location>
        <begin position="369"/>
        <end position="391"/>
    </location>
</feature>
<dbReference type="Proteomes" id="UP000078428">
    <property type="component" value="Unassembled WGS sequence"/>
</dbReference>
<evidence type="ECO:0000256" key="9">
    <source>
        <dbReference type="RuleBase" id="RU364070"/>
    </source>
</evidence>
<comment type="similarity">
    <text evidence="2 9">Belongs to the resistance-nodulation-cell division (RND) (TC 2.A.6) family.</text>
</comment>
<dbReference type="InterPro" id="IPR001036">
    <property type="entry name" value="Acrflvin-R"/>
</dbReference>
<keyword evidence="6 9" id="KW-0812">Transmembrane</keyword>
<feature type="domain" description="SSD" evidence="10">
    <location>
        <begin position="367"/>
        <end position="497"/>
    </location>
</feature>
<dbReference type="STRING" id="1285242.A6A04_06755"/>
<evidence type="ECO:0000313" key="12">
    <source>
        <dbReference type="Proteomes" id="UP000078428"/>
    </source>
</evidence>
<protein>
    <recommendedName>
        <fullName evidence="9">Efflux pump membrane transporter</fullName>
    </recommendedName>
</protein>
<keyword evidence="5 9" id="KW-0997">Cell inner membrane</keyword>
<dbReference type="NCBIfam" id="TIGR00915">
    <property type="entry name" value="2A0602"/>
    <property type="match status" value="1"/>
</dbReference>
<dbReference type="GO" id="GO:0009636">
    <property type="term" value="P:response to toxic substance"/>
    <property type="evidence" value="ECO:0007669"/>
    <property type="project" value="UniProtKB-ARBA"/>
</dbReference>
<feature type="transmembrane region" description="Helical" evidence="9">
    <location>
        <begin position="905"/>
        <end position="927"/>
    </location>
</feature>
<proteinExistence type="inferred from homology"/>
<gene>
    <name evidence="11" type="ORF">A6A04_06755</name>
</gene>
<dbReference type="GO" id="GO:0015562">
    <property type="term" value="F:efflux transmembrane transporter activity"/>
    <property type="evidence" value="ECO:0007669"/>
    <property type="project" value="InterPro"/>
</dbReference>
<evidence type="ECO:0000256" key="3">
    <source>
        <dbReference type="ARBA" id="ARBA00022448"/>
    </source>
</evidence>
<dbReference type="Pfam" id="PF00873">
    <property type="entry name" value="ACR_tran"/>
    <property type="match status" value="1"/>
</dbReference>
<dbReference type="PANTHER" id="PTHR32063:SF11">
    <property type="entry name" value="CATION OR DRUG EFFLUX SYSTEM PROTEIN"/>
    <property type="match status" value="1"/>
</dbReference>
<keyword evidence="4" id="KW-1003">Cell membrane</keyword>
<keyword evidence="12" id="KW-1185">Reference proteome</keyword>
<sequence length="1059" mass="113218">MRLSHFFIDRPIFATVVSVLITIIGGITFFALPVAQYPEIAPPTIVVSASYPGAAAQVVADTVAAPLEEKINGVENMLYINSQATGDGNLRMTVTFALGTNLDTAQVLVQNRVAIATARLPDDVKRIGVTVAKNSPDMLLVVHLSSPDGSRDQLYMSNFATLQMIDVLARLDGVGEVRIFGARDYSMRVWIDPDKAAARNLTGGEVVKALQAQNIQVAAGVLGQPPMPDQGAFQLSVQTQGRLKDPSQFGEVIIKGDPAGRVVRLKDIARIELGAQDYSVSGYLNGNNAVPVALFQRPGSNALATAERILAKVEELSKTFPSGITYTIAYNPTKFIAQSVHEVIKTIFEAVVLVVVVVILFLQTWRASLIPVAAIPVSLVGTFAVLGAMGYSLNNLSLFGLVLAVGIVVDDAIVVVENVERNMREGMNSRSAAHQTMDEVGSALISIALVLCAVFIPAAFIPGISGQFFRQFAVTIAASTVISLIVSLTLSPALCALLFRGHGPNDHHDNTTWTRPFTLFFRGFNRGFDRMAGGYGALTRGVIRRSAIMLLVYAGLIGAAGWEFYKTPKGFIPEMDQGYLITVIQLPPGSSLSRTEAVVRQAAKIMAETPGVAHTVAFAGLDGATFTNASNGAAIFTPLKPFEERYQQGLTANVVTAELRKRLGAIQEAFIITIAPPSVRGIGTAGGFKMMLQDKGGRGPKALEEVAQDMAASANKVPGLSGIFTLFNTRTPNIQADIDLVRAQMLGVPADRVNEALHVYLGSAFVNEFNFLGRTFRVTAQADAPFRNDVDDISTLKVRNDKGQMVPLGSVASFRTDTGPYRIPRYNLFPAAEIQGSAAPGYASGYALEQMRIIAAERMPDGFGFEWTELALQELLAGNNGLLVFAASVLFVFLLLAAQYESWSLPAAVVMIVPMCLLAAVSGLIIRGMSINILAQIGFIVLIGLAAKNAILIVEFARQAEAEGMDRIEAAVHAGRTRLRPILMTSLAFVLGVLPLVIATGAGAEMRQSLGTAVFYGMLGVTGFGLVFTPIFYVVIRKMVAGYHARAAAAHAAEQARGH</sequence>
<dbReference type="FunFam" id="1.20.1640.10:FF:000001">
    <property type="entry name" value="Efflux pump membrane transporter"/>
    <property type="match status" value="1"/>
</dbReference>
<dbReference type="FunFam" id="3.30.70.1430:FF:000001">
    <property type="entry name" value="Efflux pump membrane transporter"/>
    <property type="match status" value="1"/>
</dbReference>
<feature type="transmembrane region" description="Helical" evidence="9">
    <location>
        <begin position="12"/>
        <end position="32"/>
    </location>
</feature>